<dbReference type="PhylomeDB" id="B4QX07"/>
<dbReference type="AlphaFoldDB" id="B4QX07"/>
<keyword evidence="3" id="KW-1185">Reference proteome</keyword>
<dbReference type="HOGENOM" id="CLU_2796710_0_0_1"/>
<dbReference type="OrthoDB" id="295078at2759"/>
<evidence type="ECO:0000313" key="3">
    <source>
        <dbReference type="Proteomes" id="UP000000304"/>
    </source>
</evidence>
<proteinExistence type="predicted"/>
<name>B4QX07_DROSI</name>
<sequence length="68" mass="7871">MKTRLVSLTFRGSASVDPRYSASMLPWTINDIRSTESYTKITDDERNGKKQLGAQWSQVEERPRRPQV</sequence>
<dbReference type="EMBL" id="CM000364">
    <property type="protein sequence ID" value="EDX11769.1"/>
    <property type="molecule type" value="Genomic_DNA"/>
</dbReference>
<evidence type="ECO:0000256" key="1">
    <source>
        <dbReference type="SAM" id="MobiDB-lite"/>
    </source>
</evidence>
<accession>B4QX07</accession>
<organism evidence="2 3">
    <name type="scientific">Drosophila simulans</name>
    <name type="common">Fruit fly</name>
    <dbReference type="NCBI Taxonomy" id="7240"/>
    <lineage>
        <taxon>Eukaryota</taxon>
        <taxon>Metazoa</taxon>
        <taxon>Ecdysozoa</taxon>
        <taxon>Arthropoda</taxon>
        <taxon>Hexapoda</taxon>
        <taxon>Insecta</taxon>
        <taxon>Pterygota</taxon>
        <taxon>Neoptera</taxon>
        <taxon>Endopterygota</taxon>
        <taxon>Diptera</taxon>
        <taxon>Brachycera</taxon>
        <taxon>Muscomorpha</taxon>
        <taxon>Ephydroidea</taxon>
        <taxon>Drosophilidae</taxon>
        <taxon>Drosophila</taxon>
        <taxon>Sophophora</taxon>
    </lineage>
</organism>
<dbReference type="OMA" id="CFGPINS"/>
<gene>
    <name evidence="2" type="primary">Dsim\GD19811</name>
    <name evidence="2" type="ORF">Dsim_GD19811</name>
</gene>
<evidence type="ECO:0000313" key="2">
    <source>
        <dbReference type="EMBL" id="EDX11769.1"/>
    </source>
</evidence>
<feature type="compositionally biased region" description="Basic and acidic residues" evidence="1">
    <location>
        <begin position="59"/>
        <end position="68"/>
    </location>
</feature>
<dbReference type="Proteomes" id="UP000000304">
    <property type="component" value="Chromosome 3R"/>
</dbReference>
<feature type="region of interest" description="Disordered" evidence="1">
    <location>
        <begin position="39"/>
        <end position="68"/>
    </location>
</feature>
<reference evidence="2 3" key="1">
    <citation type="journal article" date="2007" name="Nature">
        <title>Evolution of genes and genomes on the Drosophila phylogeny.</title>
        <authorList>
            <consortium name="Drosophila 12 Genomes Consortium"/>
            <person name="Clark A.G."/>
            <person name="Eisen M.B."/>
            <person name="Smith D.R."/>
            <person name="Bergman C.M."/>
            <person name="Oliver B."/>
            <person name="Markow T.A."/>
            <person name="Kaufman T.C."/>
            <person name="Kellis M."/>
            <person name="Gelbart W."/>
            <person name="Iyer V.N."/>
            <person name="Pollard D.A."/>
            <person name="Sackton T.B."/>
            <person name="Larracuente A.M."/>
            <person name="Singh N.D."/>
            <person name="Abad J.P."/>
            <person name="Abt D.N."/>
            <person name="Adryan B."/>
            <person name="Aguade M."/>
            <person name="Akashi H."/>
            <person name="Anderson W.W."/>
            <person name="Aquadro C.F."/>
            <person name="Ardell D.H."/>
            <person name="Arguello R."/>
            <person name="Artieri C.G."/>
            <person name="Barbash D.A."/>
            <person name="Barker D."/>
            <person name="Barsanti P."/>
            <person name="Batterham P."/>
            <person name="Batzoglou S."/>
            <person name="Begun D."/>
            <person name="Bhutkar A."/>
            <person name="Blanco E."/>
            <person name="Bosak S.A."/>
            <person name="Bradley R.K."/>
            <person name="Brand A.D."/>
            <person name="Brent M.R."/>
            <person name="Brooks A.N."/>
            <person name="Brown R.H."/>
            <person name="Butlin R.K."/>
            <person name="Caggese C."/>
            <person name="Calvi B.R."/>
            <person name="Bernardo de Carvalho A."/>
            <person name="Caspi A."/>
            <person name="Castrezana S."/>
            <person name="Celniker S.E."/>
            <person name="Chang J.L."/>
            <person name="Chapple C."/>
            <person name="Chatterji S."/>
            <person name="Chinwalla A."/>
            <person name="Civetta A."/>
            <person name="Clifton S.W."/>
            <person name="Comeron J.M."/>
            <person name="Costello J.C."/>
            <person name="Coyne J.A."/>
            <person name="Daub J."/>
            <person name="David R.G."/>
            <person name="Delcher A.L."/>
            <person name="Delehaunty K."/>
            <person name="Do C.B."/>
            <person name="Ebling H."/>
            <person name="Edwards K."/>
            <person name="Eickbush T."/>
            <person name="Evans J.D."/>
            <person name="Filipski A."/>
            <person name="Findeiss S."/>
            <person name="Freyhult E."/>
            <person name="Fulton L."/>
            <person name="Fulton R."/>
            <person name="Garcia A.C."/>
            <person name="Gardiner A."/>
            <person name="Garfield D.A."/>
            <person name="Garvin B.E."/>
            <person name="Gibson G."/>
            <person name="Gilbert D."/>
            <person name="Gnerre S."/>
            <person name="Godfrey J."/>
            <person name="Good R."/>
            <person name="Gotea V."/>
            <person name="Gravely B."/>
            <person name="Greenberg A.J."/>
            <person name="Griffiths-Jones S."/>
            <person name="Gross S."/>
            <person name="Guigo R."/>
            <person name="Gustafson E.A."/>
            <person name="Haerty W."/>
            <person name="Hahn M.W."/>
            <person name="Halligan D.L."/>
            <person name="Halpern A.L."/>
            <person name="Halter G.M."/>
            <person name="Han M.V."/>
            <person name="Heger A."/>
            <person name="Hillier L."/>
            <person name="Hinrichs A.S."/>
            <person name="Holmes I."/>
            <person name="Hoskins R.A."/>
            <person name="Hubisz M.J."/>
            <person name="Hultmark D."/>
            <person name="Huntley M.A."/>
            <person name="Jaffe D.B."/>
            <person name="Jagadeeshan S."/>
            <person name="Jeck W.R."/>
            <person name="Johnson J."/>
            <person name="Jones C.D."/>
            <person name="Jordan W.C."/>
            <person name="Karpen G.H."/>
            <person name="Kataoka E."/>
            <person name="Keightley P.D."/>
            <person name="Kheradpour P."/>
            <person name="Kirkness E.F."/>
            <person name="Koerich L.B."/>
            <person name="Kristiansen K."/>
            <person name="Kudrna D."/>
            <person name="Kulathinal R.J."/>
            <person name="Kumar S."/>
            <person name="Kwok R."/>
            <person name="Lander E."/>
            <person name="Langley C.H."/>
            <person name="Lapoint R."/>
            <person name="Lazzaro B.P."/>
            <person name="Lee S.J."/>
            <person name="Levesque L."/>
            <person name="Li R."/>
            <person name="Lin C.F."/>
            <person name="Lin M.F."/>
            <person name="Lindblad-Toh K."/>
            <person name="Llopart A."/>
            <person name="Long M."/>
            <person name="Low L."/>
            <person name="Lozovsky E."/>
            <person name="Lu J."/>
            <person name="Luo M."/>
            <person name="Machado C.A."/>
            <person name="Makalowski W."/>
            <person name="Marzo M."/>
            <person name="Matsuda M."/>
            <person name="Matzkin L."/>
            <person name="McAllister B."/>
            <person name="McBride C.S."/>
            <person name="McKernan B."/>
            <person name="McKernan K."/>
            <person name="Mendez-Lago M."/>
            <person name="Minx P."/>
            <person name="Mollenhauer M.U."/>
            <person name="Montooth K."/>
            <person name="Mount S.M."/>
            <person name="Mu X."/>
            <person name="Myers E."/>
            <person name="Negre B."/>
            <person name="Newfeld S."/>
            <person name="Nielsen R."/>
            <person name="Noor M.A."/>
            <person name="O'Grady P."/>
            <person name="Pachter L."/>
            <person name="Papaceit M."/>
            <person name="Parisi M.J."/>
            <person name="Parisi M."/>
            <person name="Parts L."/>
            <person name="Pedersen J.S."/>
            <person name="Pesole G."/>
            <person name="Phillippy A.M."/>
            <person name="Ponting C.P."/>
            <person name="Pop M."/>
            <person name="Porcelli D."/>
            <person name="Powell J.R."/>
            <person name="Prohaska S."/>
            <person name="Pruitt K."/>
            <person name="Puig M."/>
            <person name="Quesneville H."/>
            <person name="Ram K.R."/>
            <person name="Rand D."/>
            <person name="Rasmussen M.D."/>
            <person name="Reed L.K."/>
            <person name="Reenan R."/>
            <person name="Reily A."/>
            <person name="Remington K.A."/>
            <person name="Rieger T.T."/>
            <person name="Ritchie M.G."/>
            <person name="Robin C."/>
            <person name="Rogers Y.H."/>
            <person name="Rohde C."/>
            <person name="Rozas J."/>
            <person name="Rubenfield M.J."/>
            <person name="Ruiz A."/>
            <person name="Russo S."/>
            <person name="Salzberg S.L."/>
            <person name="Sanchez-Gracia A."/>
            <person name="Saranga D.J."/>
            <person name="Sato H."/>
            <person name="Schaeffer S.W."/>
            <person name="Schatz M.C."/>
            <person name="Schlenke T."/>
            <person name="Schwartz R."/>
            <person name="Segarra C."/>
            <person name="Singh R.S."/>
            <person name="Sirot L."/>
            <person name="Sirota M."/>
            <person name="Sisneros N.B."/>
            <person name="Smith C.D."/>
            <person name="Smith T.F."/>
            <person name="Spieth J."/>
            <person name="Stage D.E."/>
            <person name="Stark A."/>
            <person name="Stephan W."/>
            <person name="Strausberg R.L."/>
            <person name="Strempel S."/>
            <person name="Sturgill D."/>
            <person name="Sutton G."/>
            <person name="Sutton G.G."/>
            <person name="Tao W."/>
            <person name="Teichmann S."/>
            <person name="Tobari Y.N."/>
            <person name="Tomimura Y."/>
            <person name="Tsolas J.M."/>
            <person name="Valente V.L."/>
            <person name="Venter E."/>
            <person name="Venter J.C."/>
            <person name="Vicario S."/>
            <person name="Vieira F.G."/>
            <person name="Vilella A.J."/>
            <person name="Villasante A."/>
            <person name="Walenz B."/>
            <person name="Wang J."/>
            <person name="Wasserman M."/>
            <person name="Watts T."/>
            <person name="Wilson D."/>
            <person name="Wilson R.K."/>
            <person name="Wing R.A."/>
            <person name="Wolfner M.F."/>
            <person name="Wong A."/>
            <person name="Wong G.K."/>
            <person name="Wu C.I."/>
            <person name="Wu G."/>
            <person name="Yamamoto D."/>
            <person name="Yang H.P."/>
            <person name="Yang S.P."/>
            <person name="Yorke J.A."/>
            <person name="Yoshida K."/>
            <person name="Zdobnov E."/>
            <person name="Zhang P."/>
            <person name="Zhang Y."/>
            <person name="Zimin A.V."/>
            <person name="Baldwin J."/>
            <person name="Abdouelleil A."/>
            <person name="Abdulkadir J."/>
            <person name="Abebe A."/>
            <person name="Abera B."/>
            <person name="Abreu J."/>
            <person name="Acer S.C."/>
            <person name="Aftuck L."/>
            <person name="Alexander A."/>
            <person name="An P."/>
            <person name="Anderson E."/>
            <person name="Anderson S."/>
            <person name="Arachi H."/>
            <person name="Azer M."/>
            <person name="Bachantsang P."/>
            <person name="Barry A."/>
            <person name="Bayul T."/>
            <person name="Berlin A."/>
            <person name="Bessette D."/>
            <person name="Bloom T."/>
            <person name="Blye J."/>
            <person name="Boguslavskiy L."/>
            <person name="Bonnet C."/>
            <person name="Boukhgalter B."/>
            <person name="Bourzgui I."/>
            <person name="Brown A."/>
            <person name="Cahill P."/>
            <person name="Channer S."/>
            <person name="Cheshatsang Y."/>
            <person name="Chuda L."/>
            <person name="Citroen M."/>
            <person name="Collymore A."/>
            <person name="Cooke P."/>
            <person name="Costello M."/>
            <person name="D'Aco K."/>
            <person name="Daza R."/>
            <person name="De Haan G."/>
            <person name="DeGray S."/>
            <person name="DeMaso C."/>
            <person name="Dhargay N."/>
            <person name="Dooley K."/>
            <person name="Dooley E."/>
            <person name="Doricent M."/>
            <person name="Dorje P."/>
            <person name="Dorjee K."/>
            <person name="Dupes A."/>
            <person name="Elong R."/>
            <person name="Falk J."/>
            <person name="Farina A."/>
            <person name="Faro S."/>
            <person name="Ferguson D."/>
            <person name="Fisher S."/>
            <person name="Foley C.D."/>
            <person name="Franke A."/>
            <person name="Friedrich D."/>
            <person name="Gadbois L."/>
            <person name="Gearin G."/>
            <person name="Gearin C.R."/>
            <person name="Giannoukos G."/>
            <person name="Goode T."/>
            <person name="Graham J."/>
            <person name="Grandbois E."/>
            <person name="Grewal S."/>
            <person name="Gyaltsen K."/>
            <person name="Hafez N."/>
            <person name="Hagos B."/>
            <person name="Hall J."/>
            <person name="Henson C."/>
            <person name="Hollinger A."/>
            <person name="Honan T."/>
            <person name="Huard M.D."/>
            <person name="Hughes L."/>
            <person name="Hurhula B."/>
            <person name="Husby M.E."/>
            <person name="Kamat A."/>
            <person name="Kanga B."/>
            <person name="Kashin S."/>
            <person name="Khazanovich D."/>
            <person name="Kisner P."/>
            <person name="Lance K."/>
            <person name="Lara M."/>
            <person name="Lee W."/>
            <person name="Lennon N."/>
            <person name="Letendre F."/>
            <person name="LeVine R."/>
            <person name="Lipovsky A."/>
            <person name="Liu X."/>
            <person name="Liu J."/>
            <person name="Liu S."/>
            <person name="Lokyitsang T."/>
            <person name="Lokyitsang Y."/>
            <person name="Lubonja R."/>
            <person name="Lui A."/>
            <person name="MacDonald P."/>
            <person name="Magnisalis V."/>
            <person name="Maru K."/>
            <person name="Matthews C."/>
            <person name="McCusker W."/>
            <person name="McDonough S."/>
            <person name="Mehta T."/>
            <person name="Meldrim J."/>
            <person name="Meneus L."/>
            <person name="Mihai O."/>
            <person name="Mihalev A."/>
            <person name="Mihova T."/>
            <person name="Mittelman R."/>
            <person name="Mlenga V."/>
            <person name="Montmayeur A."/>
            <person name="Mulrain L."/>
            <person name="Navidi A."/>
            <person name="Naylor J."/>
            <person name="Negash T."/>
            <person name="Nguyen T."/>
            <person name="Nguyen N."/>
            <person name="Nicol R."/>
            <person name="Norbu C."/>
            <person name="Norbu N."/>
            <person name="Novod N."/>
            <person name="O'Neill B."/>
            <person name="Osman S."/>
            <person name="Markiewicz E."/>
            <person name="Oyono O.L."/>
            <person name="Patti C."/>
            <person name="Phunkhang P."/>
            <person name="Pierre F."/>
            <person name="Priest M."/>
            <person name="Raghuraman S."/>
            <person name="Rege F."/>
            <person name="Reyes R."/>
            <person name="Rise C."/>
            <person name="Rogov P."/>
            <person name="Ross K."/>
            <person name="Ryan E."/>
            <person name="Settipalli S."/>
            <person name="Shea T."/>
            <person name="Sherpa N."/>
            <person name="Shi L."/>
            <person name="Shih D."/>
            <person name="Sparrow T."/>
            <person name="Spaulding J."/>
            <person name="Stalker J."/>
            <person name="Stange-Thomann N."/>
            <person name="Stavropoulos S."/>
            <person name="Stone C."/>
            <person name="Strader C."/>
            <person name="Tesfaye S."/>
            <person name="Thomson T."/>
            <person name="Thoulutsang Y."/>
            <person name="Thoulutsang D."/>
            <person name="Topham K."/>
            <person name="Topping I."/>
            <person name="Tsamla T."/>
            <person name="Vassiliev H."/>
            <person name="Vo A."/>
            <person name="Wangchuk T."/>
            <person name="Wangdi T."/>
            <person name="Weiand M."/>
            <person name="Wilkinson J."/>
            <person name="Wilson A."/>
            <person name="Yadav S."/>
            <person name="Young G."/>
            <person name="Yu Q."/>
            <person name="Zembek L."/>
            <person name="Zhong D."/>
            <person name="Zimmer A."/>
            <person name="Zwirko Z."/>
            <person name="Jaffe D.B."/>
            <person name="Alvarez P."/>
            <person name="Brockman W."/>
            <person name="Butler J."/>
            <person name="Chin C."/>
            <person name="Gnerre S."/>
            <person name="Grabherr M."/>
            <person name="Kleber M."/>
            <person name="Mauceli E."/>
            <person name="MacCallum I."/>
        </authorList>
    </citation>
    <scope>NUCLEOTIDE SEQUENCE [LARGE SCALE GENOMIC DNA]</scope>
    <source>
        <strain evidence="3">white501</strain>
    </source>
</reference>
<protein>
    <submittedName>
        <fullName evidence="2">GD19811</fullName>
    </submittedName>
</protein>